<keyword evidence="3" id="KW-1185">Reference proteome</keyword>
<sequence>MRFVLAGAFVALVLAPSAAFADDRVSPVLSTTMQRACRAESSQTVLFDASGRSRLNEPQVQRSIRTFFATAAGAGYAFEQGAITDLGDIKLNVDVAPNGVISNAVISGAALAAQIAGSPTPVDLPALAHSLASEIPERLIVGRSFALGDDYYPQDIRQTLISQMMAALGLPFPVSGSIEMPFRGEIQQDGRRAYLFEGTLRLAGEGDIGGRTLSIDALSQYRVVHDAATGLVLSYGIDQVTEARINGEVFTRQRGIDGYVCEIAPQ</sequence>
<name>A0A1B1AG30_9PROT</name>
<dbReference type="RefSeq" id="WP_066768959.1">
    <property type="nucleotide sequence ID" value="NZ_CP013244.1"/>
</dbReference>
<organism evidence="2 3">
    <name type="scientific">Candidatus Viadribacter manganicus</name>
    <dbReference type="NCBI Taxonomy" id="1759059"/>
    <lineage>
        <taxon>Bacteria</taxon>
        <taxon>Pseudomonadati</taxon>
        <taxon>Pseudomonadota</taxon>
        <taxon>Alphaproteobacteria</taxon>
        <taxon>Hyphomonadales</taxon>
        <taxon>Hyphomonadaceae</taxon>
        <taxon>Candidatus Viadribacter</taxon>
    </lineage>
</organism>
<evidence type="ECO:0008006" key="4">
    <source>
        <dbReference type="Google" id="ProtNLM"/>
    </source>
</evidence>
<feature type="chain" id="PRO_5008518756" description="FlgO domain-containing protein" evidence="1">
    <location>
        <begin position="22"/>
        <end position="266"/>
    </location>
</feature>
<evidence type="ECO:0000256" key="1">
    <source>
        <dbReference type="SAM" id="SignalP"/>
    </source>
</evidence>
<dbReference type="EMBL" id="CP013244">
    <property type="protein sequence ID" value="ANP45519.1"/>
    <property type="molecule type" value="Genomic_DNA"/>
</dbReference>
<dbReference type="STRING" id="1759059.ATE48_06095"/>
<dbReference type="OrthoDB" id="7204553at2"/>
<proteinExistence type="predicted"/>
<accession>A0A1B1AG30</accession>
<evidence type="ECO:0000313" key="2">
    <source>
        <dbReference type="EMBL" id="ANP45519.1"/>
    </source>
</evidence>
<feature type="signal peptide" evidence="1">
    <location>
        <begin position="1"/>
        <end position="21"/>
    </location>
</feature>
<keyword evidence="1" id="KW-0732">Signal</keyword>
<protein>
    <recommendedName>
        <fullName evidence="4">FlgO domain-containing protein</fullName>
    </recommendedName>
</protein>
<reference evidence="2 3" key="1">
    <citation type="submission" date="2015-11" db="EMBL/GenBank/DDBJ databases">
        <title>Whole-Genome Sequence of Candidatus Oderbacter manganicum from the National Park Lower Oder Valley, Germany.</title>
        <authorList>
            <person name="Braun B."/>
            <person name="Liere K."/>
            <person name="Szewzyk U."/>
        </authorList>
    </citation>
    <scope>NUCLEOTIDE SEQUENCE [LARGE SCALE GENOMIC DNA]</scope>
    <source>
        <strain evidence="2 3">OTSz_A_272</strain>
    </source>
</reference>
<evidence type="ECO:0000313" key="3">
    <source>
        <dbReference type="Proteomes" id="UP000092498"/>
    </source>
</evidence>
<dbReference type="KEGG" id="cbot:ATE48_06095"/>
<gene>
    <name evidence="2" type="ORF">ATE48_06095</name>
</gene>
<dbReference type="AlphaFoldDB" id="A0A1B1AG30"/>
<dbReference type="Proteomes" id="UP000092498">
    <property type="component" value="Chromosome"/>
</dbReference>
<dbReference type="InParanoid" id="A0A1B1AG30"/>